<dbReference type="InterPro" id="IPR004606">
    <property type="entry name" value="Mop_domain"/>
</dbReference>
<gene>
    <name evidence="4" type="ORF">DFP86_11584</name>
</gene>
<keyword evidence="5" id="KW-1185">Reference proteome</keyword>
<evidence type="ECO:0000256" key="1">
    <source>
        <dbReference type="ARBA" id="ARBA00022505"/>
    </source>
</evidence>
<keyword evidence="1 2" id="KW-0500">Molybdenum</keyword>
<dbReference type="GO" id="GO:0015689">
    <property type="term" value="P:molybdate ion transport"/>
    <property type="evidence" value="ECO:0007669"/>
    <property type="project" value="InterPro"/>
</dbReference>
<feature type="domain" description="Mop" evidence="3">
    <location>
        <begin position="66"/>
        <end position="131"/>
    </location>
</feature>
<dbReference type="OrthoDB" id="8719578at2"/>
<dbReference type="InterPro" id="IPR005116">
    <property type="entry name" value="Transp-assoc_OB_typ1"/>
</dbReference>
<name>A0A4R7AYP1_9NEIS</name>
<dbReference type="Proteomes" id="UP000295611">
    <property type="component" value="Unassembled WGS sequence"/>
</dbReference>
<reference evidence="4 5" key="1">
    <citation type="submission" date="2019-03" db="EMBL/GenBank/DDBJ databases">
        <title>Genomic Encyclopedia of Type Strains, Phase III (KMG-III): the genomes of soil and plant-associated and newly described type strains.</title>
        <authorList>
            <person name="Whitman W."/>
        </authorList>
    </citation>
    <scope>NUCLEOTIDE SEQUENCE [LARGE SCALE GENOMIC DNA]</scope>
    <source>
        <strain evidence="4 5">CECT 8976</strain>
    </source>
</reference>
<dbReference type="InterPro" id="IPR008995">
    <property type="entry name" value="Mo/tungstate-bd_C_term_dom"/>
</dbReference>
<dbReference type="AlphaFoldDB" id="A0A4R7AYP1"/>
<sequence length="135" mass="14337">MNRLPATVTALRQSDGILLLEAEVGAQRCTALMLGDSQAPDWQPGAHVTLAFREIDVALAYALSGQLSIRNLLPCTVDKITHGELLSRVGLTFDGHPLQAVITRGSAERLALKPGVAVLALIKANDMQLLQGEAS</sequence>
<dbReference type="Pfam" id="PF03459">
    <property type="entry name" value="TOBE"/>
    <property type="match status" value="1"/>
</dbReference>
<dbReference type="SUPFAM" id="SSF50331">
    <property type="entry name" value="MOP-like"/>
    <property type="match status" value="1"/>
</dbReference>
<protein>
    <submittedName>
        <fullName evidence="4">Molybdate transport system regulatory protein</fullName>
    </submittedName>
</protein>
<dbReference type="EMBL" id="SNZP01000015">
    <property type="protein sequence ID" value="TDR73052.1"/>
    <property type="molecule type" value="Genomic_DNA"/>
</dbReference>
<evidence type="ECO:0000313" key="4">
    <source>
        <dbReference type="EMBL" id="TDR73052.1"/>
    </source>
</evidence>
<proteinExistence type="predicted"/>
<accession>A0A4R7AYP1</accession>
<dbReference type="Gene3D" id="2.40.50.100">
    <property type="match status" value="1"/>
</dbReference>
<organism evidence="4 5">
    <name type="scientific">Paludibacterium purpuratum</name>
    <dbReference type="NCBI Taxonomy" id="1144873"/>
    <lineage>
        <taxon>Bacteria</taxon>
        <taxon>Pseudomonadati</taxon>
        <taxon>Pseudomonadota</taxon>
        <taxon>Betaproteobacteria</taxon>
        <taxon>Neisseriales</taxon>
        <taxon>Chromobacteriaceae</taxon>
        <taxon>Paludibacterium</taxon>
    </lineage>
</organism>
<evidence type="ECO:0000256" key="2">
    <source>
        <dbReference type="PROSITE-ProRule" id="PRU01213"/>
    </source>
</evidence>
<dbReference type="NCBIfam" id="TIGR00638">
    <property type="entry name" value="Mop"/>
    <property type="match status" value="1"/>
</dbReference>
<evidence type="ECO:0000259" key="3">
    <source>
        <dbReference type="PROSITE" id="PS51866"/>
    </source>
</evidence>
<comment type="caution">
    <text evidence="4">The sequence shown here is derived from an EMBL/GenBank/DDBJ whole genome shotgun (WGS) entry which is preliminary data.</text>
</comment>
<dbReference type="PROSITE" id="PS51866">
    <property type="entry name" value="MOP"/>
    <property type="match status" value="1"/>
</dbReference>
<evidence type="ECO:0000313" key="5">
    <source>
        <dbReference type="Proteomes" id="UP000295611"/>
    </source>
</evidence>
<dbReference type="RefSeq" id="WP_133683321.1">
    <property type="nucleotide sequence ID" value="NZ_SNZP01000015.1"/>
</dbReference>